<comment type="caution">
    <text evidence="4">The sequence shown here is derived from an EMBL/GenBank/DDBJ whole genome shotgun (WGS) entry which is preliminary data.</text>
</comment>
<dbReference type="Proteomes" id="UP000554144">
    <property type="component" value="Unassembled WGS sequence"/>
</dbReference>
<proteinExistence type="predicted"/>
<dbReference type="PANTHER" id="PTHR48105">
    <property type="entry name" value="THIOREDOXIN REDUCTASE 1-RELATED-RELATED"/>
    <property type="match status" value="1"/>
</dbReference>
<dbReference type="EMBL" id="JACCEV010000001">
    <property type="protein sequence ID" value="NYT85041.1"/>
    <property type="molecule type" value="Genomic_DNA"/>
</dbReference>
<keyword evidence="5" id="KW-1185">Reference proteome</keyword>
<evidence type="ECO:0000259" key="3">
    <source>
        <dbReference type="Pfam" id="PF07992"/>
    </source>
</evidence>
<evidence type="ECO:0000256" key="2">
    <source>
        <dbReference type="ARBA" id="ARBA00023002"/>
    </source>
</evidence>
<dbReference type="AlphaFoldDB" id="A0A853GS86"/>
<reference evidence="4 5" key="1">
    <citation type="submission" date="2020-07" db="EMBL/GenBank/DDBJ databases">
        <title>Taxonomic revisions and descriptions of new bacterial species based on genomic comparisons in the high-G+C-content subgroup of the family Alcaligenaceae.</title>
        <authorList>
            <person name="Szabo A."/>
            <person name="Felfoldi T."/>
        </authorList>
    </citation>
    <scope>NUCLEOTIDE SEQUENCE [LARGE SCALE GENOMIC DNA]</scope>
    <source>
        <strain evidence="4 5">DSM 25667</strain>
    </source>
</reference>
<dbReference type="InterPro" id="IPR023753">
    <property type="entry name" value="FAD/NAD-binding_dom"/>
</dbReference>
<gene>
    <name evidence="4" type="ORF">H0A62_05440</name>
</gene>
<organism evidence="4 5">
    <name type="scientific">Pollutimonas harenae</name>
    <dbReference type="NCBI Taxonomy" id="657015"/>
    <lineage>
        <taxon>Bacteria</taxon>
        <taxon>Pseudomonadati</taxon>
        <taxon>Pseudomonadota</taxon>
        <taxon>Betaproteobacteria</taxon>
        <taxon>Burkholderiales</taxon>
        <taxon>Alcaligenaceae</taxon>
        <taxon>Pollutimonas</taxon>
    </lineage>
</organism>
<dbReference type="InterPro" id="IPR036291">
    <property type="entry name" value="NAD(P)-bd_dom_sf"/>
</dbReference>
<sequence length="300" mass="31185">MSADNNNHDAIIVGAGAAGVSCAVWLARLGLKPLLIEASGAVGGLCRRNPFKDEWNASLPGMTGPQVADNLALSLEQAAVSTLLSSAVTGIQPLPEGFAVSSPAFAHSLYTRHVVLATGVRSRGLGVPGAGSPKFGGLLIGPGAHVVAQDFRGKRVAVLGGGDNALENALYALDKGAAHVRVHARSLRAQKQFIRRLTPECIVQGKYAVDVGAHTVNGDPYDVIMVFYGWEPCVEFAEALGLRRSKQGFIATDMQTAQTSCAGVYAIGEVAQRQHPCVVTALADGVTAAKAIQARLETPA</sequence>
<evidence type="ECO:0000256" key="1">
    <source>
        <dbReference type="ARBA" id="ARBA00022630"/>
    </source>
</evidence>
<dbReference type="Gene3D" id="3.50.50.60">
    <property type="entry name" value="FAD/NAD(P)-binding domain"/>
    <property type="match status" value="2"/>
</dbReference>
<evidence type="ECO:0000313" key="4">
    <source>
        <dbReference type="EMBL" id="NYT85041.1"/>
    </source>
</evidence>
<dbReference type="PRINTS" id="PR00411">
    <property type="entry name" value="PNDRDTASEI"/>
</dbReference>
<accession>A0A853GS86</accession>
<feature type="domain" description="FAD/NAD(P)-binding" evidence="3">
    <location>
        <begin position="9"/>
        <end position="285"/>
    </location>
</feature>
<dbReference type="RefSeq" id="WP_130037499.1">
    <property type="nucleotide sequence ID" value="NZ_JACCEV010000001.1"/>
</dbReference>
<dbReference type="SUPFAM" id="SSF51735">
    <property type="entry name" value="NAD(P)-binding Rossmann-fold domains"/>
    <property type="match status" value="1"/>
</dbReference>
<evidence type="ECO:0000313" key="5">
    <source>
        <dbReference type="Proteomes" id="UP000554144"/>
    </source>
</evidence>
<keyword evidence="1" id="KW-0285">Flavoprotein</keyword>
<dbReference type="GO" id="GO:0016491">
    <property type="term" value="F:oxidoreductase activity"/>
    <property type="evidence" value="ECO:0007669"/>
    <property type="project" value="UniProtKB-KW"/>
</dbReference>
<name>A0A853GS86_9BURK</name>
<keyword evidence="2" id="KW-0560">Oxidoreductase</keyword>
<dbReference type="OrthoDB" id="9795712at2"/>
<dbReference type="Pfam" id="PF07992">
    <property type="entry name" value="Pyr_redox_2"/>
    <property type="match status" value="1"/>
</dbReference>
<dbReference type="InterPro" id="IPR036188">
    <property type="entry name" value="FAD/NAD-bd_sf"/>
</dbReference>
<protein>
    <submittedName>
        <fullName evidence="4">NAD(P)/FAD-dependent oxidoreductase</fullName>
    </submittedName>
</protein>
<dbReference type="PRINTS" id="PR00368">
    <property type="entry name" value="FADPNR"/>
</dbReference>
<dbReference type="InterPro" id="IPR050097">
    <property type="entry name" value="Ferredoxin-NADP_redctase_2"/>
</dbReference>
<dbReference type="SUPFAM" id="SSF51905">
    <property type="entry name" value="FAD/NAD(P)-binding domain"/>
    <property type="match status" value="1"/>
</dbReference>